<dbReference type="AlphaFoldDB" id="A0A0P6WFN1"/>
<sequence length="340" mass="38113">MNEERYSRQILFSPIGTEGQGKIIDKHVLVIGAGALGTGNAEVLVRAGIGKLTIVDRDYVEWSNLQRQQLYNEQDAKSRLPKAIAAKKRLEEINSTVEIEAHILDVMPEELLNMSMGVDLIIDATDNFETRMIMNDVSQKYSIPWIYGACVGSYGISFTILPGATPCLHCLIDEVPIGGLTCDTAGIISPAVSQVVAHQTTEALKILVEDYDSLTHRVVSFDLWKNEHTSLDVRKLKREDCPSCGVHRTYPSLQYKNQTKTAVLCGRDTVQIRPASGHSVNLMEISRTLENQGKRVERNPYLIRFKVDSFKVVLFYDGRALVHGTKEIKEAKSIYHRYFG</sequence>
<evidence type="ECO:0000256" key="1">
    <source>
        <dbReference type="ARBA" id="ARBA00009919"/>
    </source>
</evidence>
<dbReference type="EMBL" id="LIXZ01000005">
    <property type="protein sequence ID" value="KPL60029.1"/>
    <property type="molecule type" value="Genomic_DNA"/>
</dbReference>
<dbReference type="InterPro" id="IPR035985">
    <property type="entry name" value="Ubiquitin-activating_enz"/>
</dbReference>
<dbReference type="RefSeq" id="WP_060671997.1">
    <property type="nucleotide sequence ID" value="NZ_LIXZ01000005.1"/>
</dbReference>
<organism evidence="3 4">
    <name type="scientific">Rossellomorea vietnamensis</name>
    <dbReference type="NCBI Taxonomy" id="218284"/>
    <lineage>
        <taxon>Bacteria</taxon>
        <taxon>Bacillati</taxon>
        <taxon>Bacillota</taxon>
        <taxon>Bacilli</taxon>
        <taxon>Bacillales</taxon>
        <taxon>Bacillaceae</taxon>
        <taxon>Rossellomorea</taxon>
    </lineage>
</organism>
<comment type="similarity">
    <text evidence="1">Belongs to the HesA/MoeB/ThiF family.</text>
</comment>
<evidence type="ECO:0000259" key="2">
    <source>
        <dbReference type="Pfam" id="PF00899"/>
    </source>
</evidence>
<dbReference type="CDD" id="cd00757">
    <property type="entry name" value="ThiF_MoeB_HesA_family"/>
    <property type="match status" value="1"/>
</dbReference>
<dbReference type="PATRIC" id="fig|218284.4.peg.3244"/>
<name>A0A0P6WFN1_9BACI</name>
<comment type="caution">
    <text evidence="3">The sequence shown here is derived from an EMBL/GenBank/DDBJ whole genome shotgun (WGS) entry which is preliminary data.</text>
</comment>
<protein>
    <submittedName>
        <fullName evidence="3">Thiamine biosynthesis protein MoeB</fullName>
    </submittedName>
</protein>
<dbReference type="GO" id="GO:0008146">
    <property type="term" value="F:sulfotransferase activity"/>
    <property type="evidence" value="ECO:0007669"/>
    <property type="project" value="TreeGrafter"/>
</dbReference>
<proteinExistence type="inferred from homology"/>
<evidence type="ECO:0000313" key="3">
    <source>
        <dbReference type="EMBL" id="KPL60029.1"/>
    </source>
</evidence>
<dbReference type="SUPFAM" id="SSF69572">
    <property type="entry name" value="Activating enzymes of the ubiquitin-like proteins"/>
    <property type="match status" value="1"/>
</dbReference>
<gene>
    <name evidence="3" type="ORF">AM506_08130</name>
</gene>
<dbReference type="Gene3D" id="3.40.50.720">
    <property type="entry name" value="NAD(P)-binding Rossmann-like Domain"/>
    <property type="match status" value="1"/>
</dbReference>
<feature type="domain" description="THIF-type NAD/FAD binding fold" evidence="2">
    <location>
        <begin position="6"/>
        <end position="242"/>
    </location>
</feature>
<dbReference type="InterPro" id="IPR045886">
    <property type="entry name" value="ThiF/MoeB/HesA"/>
</dbReference>
<dbReference type="PANTHER" id="PTHR10953:SF102">
    <property type="entry name" value="ADENYLYLTRANSFERASE AND SULFURTRANSFERASE MOCS3"/>
    <property type="match status" value="1"/>
</dbReference>
<dbReference type="Proteomes" id="UP000050398">
    <property type="component" value="Unassembled WGS sequence"/>
</dbReference>
<dbReference type="Pfam" id="PF00899">
    <property type="entry name" value="ThiF"/>
    <property type="match status" value="1"/>
</dbReference>
<dbReference type="GO" id="GO:0005829">
    <property type="term" value="C:cytosol"/>
    <property type="evidence" value="ECO:0007669"/>
    <property type="project" value="TreeGrafter"/>
</dbReference>
<dbReference type="FunFam" id="3.40.50.720:FF:000080">
    <property type="entry name" value="Thiazole biosynthesis adenylyltransferase ThiF"/>
    <property type="match status" value="1"/>
</dbReference>
<dbReference type="GO" id="GO:0004792">
    <property type="term" value="F:thiosulfate-cyanide sulfurtransferase activity"/>
    <property type="evidence" value="ECO:0007669"/>
    <property type="project" value="TreeGrafter"/>
</dbReference>
<dbReference type="InterPro" id="IPR000594">
    <property type="entry name" value="ThiF_NAD_FAD-bd"/>
</dbReference>
<dbReference type="OrthoDB" id="9804286at2"/>
<dbReference type="NCBIfam" id="NF009123">
    <property type="entry name" value="PRK12475.1"/>
    <property type="match status" value="1"/>
</dbReference>
<evidence type="ECO:0000313" key="4">
    <source>
        <dbReference type="Proteomes" id="UP000050398"/>
    </source>
</evidence>
<dbReference type="PANTHER" id="PTHR10953">
    <property type="entry name" value="UBIQUITIN-ACTIVATING ENZYME E1"/>
    <property type="match status" value="1"/>
</dbReference>
<dbReference type="GO" id="GO:0016779">
    <property type="term" value="F:nucleotidyltransferase activity"/>
    <property type="evidence" value="ECO:0007669"/>
    <property type="project" value="TreeGrafter"/>
</dbReference>
<reference evidence="3 4" key="1">
    <citation type="submission" date="2015-08" db="EMBL/GenBank/DDBJ databases">
        <title>Draft Genome Sequence of Bacillus vietnamensis UCD-SED5.</title>
        <authorList>
            <person name="Lee R.D."/>
            <person name="Jospin G."/>
            <person name="Lang J.M."/>
            <person name="Coil D.A."/>
            <person name="Eisen J.A."/>
        </authorList>
    </citation>
    <scope>NUCLEOTIDE SEQUENCE [LARGE SCALE GENOMIC DNA]</scope>
    <source>
        <strain evidence="3 4">UCD-SED5</strain>
    </source>
</reference>
<accession>A0A0P6WFN1</accession>
<dbReference type="GO" id="GO:0008641">
    <property type="term" value="F:ubiquitin-like modifier activating enzyme activity"/>
    <property type="evidence" value="ECO:0007669"/>
    <property type="project" value="InterPro"/>
</dbReference>